<dbReference type="InterPro" id="IPR036291">
    <property type="entry name" value="NAD(P)-bd_dom_sf"/>
</dbReference>
<comment type="caution">
    <text evidence="8">The sequence shown here is derived from an EMBL/GenBank/DDBJ whole genome shotgun (WGS) entry which is preliminary data.</text>
</comment>
<dbReference type="InterPro" id="IPR047109">
    <property type="entry name" value="CAD-like"/>
</dbReference>
<evidence type="ECO:0000313" key="8">
    <source>
        <dbReference type="EMBL" id="MBJ7610015.1"/>
    </source>
</evidence>
<dbReference type="FunFam" id="3.40.50.720:FF:000022">
    <property type="entry name" value="Cinnamyl alcohol dehydrogenase"/>
    <property type="match status" value="1"/>
</dbReference>
<evidence type="ECO:0000256" key="6">
    <source>
        <dbReference type="SAM" id="MobiDB-lite"/>
    </source>
</evidence>
<dbReference type="InterPro" id="IPR020843">
    <property type="entry name" value="ER"/>
</dbReference>
<accession>A0A934KPU0</accession>
<evidence type="ECO:0000256" key="4">
    <source>
        <dbReference type="ARBA" id="ARBA00023002"/>
    </source>
</evidence>
<dbReference type="InterPro" id="IPR002328">
    <property type="entry name" value="ADH_Zn_CS"/>
</dbReference>
<dbReference type="InterPro" id="IPR013154">
    <property type="entry name" value="ADH-like_N"/>
</dbReference>
<gene>
    <name evidence="8" type="ORF">JF887_11390</name>
</gene>
<dbReference type="SUPFAM" id="SSF51735">
    <property type="entry name" value="NAD(P)-binding Rossmann-fold domains"/>
    <property type="match status" value="1"/>
</dbReference>
<feature type="domain" description="Enoyl reductase (ER)" evidence="7">
    <location>
        <begin position="88"/>
        <end position="416"/>
    </location>
</feature>
<dbReference type="CDD" id="cd05283">
    <property type="entry name" value="CAD1"/>
    <property type="match status" value="1"/>
</dbReference>
<keyword evidence="4" id="KW-0560">Oxidoreductase</keyword>
<keyword evidence="2 5" id="KW-0479">Metal-binding</keyword>
<proteinExistence type="inferred from homology"/>
<dbReference type="Gene3D" id="3.90.180.10">
    <property type="entry name" value="Medium-chain alcohol dehydrogenases, catalytic domain"/>
    <property type="match status" value="1"/>
</dbReference>
<feature type="region of interest" description="Disordered" evidence="6">
    <location>
        <begin position="39"/>
        <end position="70"/>
    </location>
</feature>
<dbReference type="Pfam" id="PF08240">
    <property type="entry name" value="ADH_N"/>
    <property type="match status" value="1"/>
</dbReference>
<dbReference type="PANTHER" id="PTHR42683">
    <property type="entry name" value="ALDEHYDE REDUCTASE"/>
    <property type="match status" value="1"/>
</dbReference>
<dbReference type="SMART" id="SM00829">
    <property type="entry name" value="PKS_ER"/>
    <property type="match status" value="1"/>
</dbReference>
<evidence type="ECO:0000256" key="1">
    <source>
        <dbReference type="ARBA" id="ARBA00001947"/>
    </source>
</evidence>
<evidence type="ECO:0000256" key="3">
    <source>
        <dbReference type="ARBA" id="ARBA00022833"/>
    </source>
</evidence>
<evidence type="ECO:0000259" key="7">
    <source>
        <dbReference type="SMART" id="SM00829"/>
    </source>
</evidence>
<dbReference type="InterPro" id="IPR011032">
    <property type="entry name" value="GroES-like_sf"/>
</dbReference>
<dbReference type="EMBL" id="JAEKNN010000054">
    <property type="protein sequence ID" value="MBJ7610015.1"/>
    <property type="molecule type" value="Genomic_DNA"/>
</dbReference>
<dbReference type="Gene3D" id="3.40.50.720">
    <property type="entry name" value="NAD(P)-binding Rossmann-like Domain"/>
    <property type="match status" value="1"/>
</dbReference>
<evidence type="ECO:0000256" key="2">
    <source>
        <dbReference type="ARBA" id="ARBA00022723"/>
    </source>
</evidence>
<comment type="similarity">
    <text evidence="5">Belongs to the zinc-containing alcohol dehydrogenase family.</text>
</comment>
<dbReference type="GO" id="GO:0008270">
    <property type="term" value="F:zinc ion binding"/>
    <property type="evidence" value="ECO:0007669"/>
    <property type="project" value="InterPro"/>
</dbReference>
<evidence type="ECO:0000313" key="9">
    <source>
        <dbReference type="Proteomes" id="UP000614410"/>
    </source>
</evidence>
<evidence type="ECO:0000256" key="5">
    <source>
        <dbReference type="RuleBase" id="RU361277"/>
    </source>
</evidence>
<sequence>MPTACWPTCTLAHTSRRRRVGWRNRERWRPPGWWTGTTRSLRNQRIRQEAARRRNDPTHGERRERSPHLPRSHPVLIRTHAYAAIGPGSPLQPFELDRRRPGSHDVLIDILFCGVCHSDIHQARDEWGGAVFPMVPGHEIIGRVASIGDEVRRWTVGDTVGVGVFVDSCRECEACVAGEEQYCERGMSPTYNGYARDGTTPNHGGYSERIVVDESYVLSMPPGITLDAAAPLLCAGITTYSPIRHFGVRAGEQAAVVGLGGLGHMAVKFLEALGTQVTVLSHSPAKREDAIRLGADDFVVTSEADWLASCDGRFDFIIDTVSATHDYNSYLRALRRDGTMVLVGLPGPSPLEAGPLVNGRRRLAGSMIGGIRETQEMLDFCAEHQIASDIEVIPIQQINDAYERTLRSDVRYRFVIDIESLRGPDRRVAGPVADTAAAR</sequence>
<dbReference type="SUPFAM" id="SSF50129">
    <property type="entry name" value="GroES-like"/>
    <property type="match status" value="1"/>
</dbReference>
<organism evidence="8 9">
    <name type="scientific">Candidatus Amunia macphersoniae</name>
    <dbReference type="NCBI Taxonomy" id="3127014"/>
    <lineage>
        <taxon>Bacteria</taxon>
        <taxon>Bacillati</taxon>
        <taxon>Candidatus Dormiibacterota</taxon>
        <taxon>Candidatus Dormibacteria</taxon>
        <taxon>Candidatus Aeolococcales</taxon>
        <taxon>Candidatus Aeolococcaceae</taxon>
        <taxon>Candidatus Amunia</taxon>
    </lineage>
</organism>
<name>A0A934KPU0_9BACT</name>
<protein>
    <submittedName>
        <fullName evidence="8">NAD(P)-dependent alcohol dehydrogenase</fullName>
    </submittedName>
</protein>
<dbReference type="InterPro" id="IPR013149">
    <property type="entry name" value="ADH-like_C"/>
</dbReference>
<keyword evidence="3 5" id="KW-0862">Zinc</keyword>
<reference evidence="8 9" key="1">
    <citation type="submission" date="2020-10" db="EMBL/GenBank/DDBJ databases">
        <title>Ca. Dormibacterota MAGs.</title>
        <authorList>
            <person name="Montgomery K."/>
        </authorList>
    </citation>
    <scope>NUCLEOTIDE SEQUENCE [LARGE SCALE GENOMIC DNA]</scope>
    <source>
        <strain evidence="8">Mitchell_Peninsula_5</strain>
    </source>
</reference>
<dbReference type="PROSITE" id="PS00059">
    <property type="entry name" value="ADH_ZINC"/>
    <property type="match status" value="1"/>
</dbReference>
<dbReference type="Pfam" id="PF00107">
    <property type="entry name" value="ADH_zinc_N"/>
    <property type="match status" value="1"/>
</dbReference>
<dbReference type="GO" id="GO:0008106">
    <property type="term" value="F:alcohol dehydrogenase (NADP+) activity"/>
    <property type="evidence" value="ECO:0007669"/>
    <property type="project" value="UniProtKB-ARBA"/>
</dbReference>
<feature type="compositionally biased region" description="Basic and acidic residues" evidence="6">
    <location>
        <begin position="46"/>
        <end position="67"/>
    </location>
</feature>
<dbReference type="Proteomes" id="UP000614410">
    <property type="component" value="Unassembled WGS sequence"/>
</dbReference>
<dbReference type="AlphaFoldDB" id="A0A934KPU0"/>
<comment type="cofactor">
    <cofactor evidence="1 5">
        <name>Zn(2+)</name>
        <dbReference type="ChEBI" id="CHEBI:29105"/>
    </cofactor>
</comment>